<dbReference type="CDD" id="cd15517">
    <property type="entry name" value="PHD_TCF19_like"/>
    <property type="match status" value="1"/>
</dbReference>
<evidence type="ECO:0000313" key="3">
    <source>
        <dbReference type="EMBL" id="KAJ4435553.1"/>
    </source>
</evidence>
<feature type="compositionally biased region" description="Polar residues" evidence="1">
    <location>
        <begin position="187"/>
        <end position="213"/>
    </location>
</feature>
<dbReference type="PANTHER" id="PTHR19303">
    <property type="entry name" value="TRANSPOSON"/>
    <property type="match status" value="1"/>
</dbReference>
<dbReference type="InterPro" id="IPR050863">
    <property type="entry name" value="CenT-Element_Derived"/>
</dbReference>
<dbReference type="InterPro" id="IPR004875">
    <property type="entry name" value="DDE_SF_endonuclease_dom"/>
</dbReference>
<keyword evidence="4" id="KW-1185">Reference proteome</keyword>
<comment type="caution">
    <text evidence="3">The sequence shown here is derived from an EMBL/GenBank/DDBJ whole genome shotgun (WGS) entry which is preliminary data.</text>
</comment>
<dbReference type="Proteomes" id="UP001148838">
    <property type="component" value="Unassembled WGS sequence"/>
</dbReference>
<protein>
    <recommendedName>
        <fullName evidence="2">DDE-1 domain-containing protein</fullName>
    </recommendedName>
</protein>
<dbReference type="EMBL" id="JAJSOF020000023">
    <property type="protein sequence ID" value="KAJ4435553.1"/>
    <property type="molecule type" value="Genomic_DNA"/>
</dbReference>
<sequence>MSPQLERGGPPGAVYRCSSNGWMTTELFTEWMQHFAEQSNASVNNPVLLIMDNHSSHISLQTYLLCKQSGIHIVSIPPHTSHRLQPLDLTFFGPLKCALNKECDLFMKCHAAEKITPYDVPGLFNKAYSRVASVEKAARGFQCAGIWPLNPDVFDDDDFMAAENLQQRETQTENNTLPVADEDNESSSRPDQFAQGTSGIDMTTVSNNPTPSASERPKSCTKITLPDRQMSSAPNNSTTTEPATPKSSTTISVAEISPIPGPSNISRTISRRKPNKMRSQILTASPLKEQLEEAERRRSLKNCEGKTIPKRKVTKRSETNSSKKRKRPRKILSESSSDEDGIDETNICDDDELDDLEPMSGDICCICGEFGRNNELWFRCVCCSQWAHEECSGADTPDNYKCDYCVKKL</sequence>
<accession>A0ABQ8SN08</accession>
<feature type="compositionally biased region" description="Polar residues" evidence="1">
    <location>
        <begin position="229"/>
        <end position="252"/>
    </location>
</feature>
<dbReference type="Gene3D" id="3.30.420.10">
    <property type="entry name" value="Ribonuclease H-like superfamily/Ribonuclease H"/>
    <property type="match status" value="1"/>
</dbReference>
<feature type="compositionally biased region" description="Polar residues" evidence="1">
    <location>
        <begin position="167"/>
        <end position="177"/>
    </location>
</feature>
<name>A0ABQ8SN08_PERAM</name>
<reference evidence="3 4" key="1">
    <citation type="journal article" date="2022" name="Allergy">
        <title>Genome assembly and annotation of Periplaneta americana reveal a comprehensive cockroach allergen profile.</title>
        <authorList>
            <person name="Wang L."/>
            <person name="Xiong Q."/>
            <person name="Saelim N."/>
            <person name="Wang L."/>
            <person name="Nong W."/>
            <person name="Wan A.T."/>
            <person name="Shi M."/>
            <person name="Liu X."/>
            <person name="Cao Q."/>
            <person name="Hui J.H.L."/>
            <person name="Sookrung N."/>
            <person name="Leung T.F."/>
            <person name="Tungtrongchitr A."/>
            <person name="Tsui S.K.W."/>
        </authorList>
    </citation>
    <scope>NUCLEOTIDE SEQUENCE [LARGE SCALE GENOMIC DNA]</scope>
    <source>
        <strain evidence="3">PWHHKU_190912</strain>
    </source>
</reference>
<organism evidence="3 4">
    <name type="scientific">Periplaneta americana</name>
    <name type="common">American cockroach</name>
    <name type="synonym">Blatta americana</name>
    <dbReference type="NCBI Taxonomy" id="6978"/>
    <lineage>
        <taxon>Eukaryota</taxon>
        <taxon>Metazoa</taxon>
        <taxon>Ecdysozoa</taxon>
        <taxon>Arthropoda</taxon>
        <taxon>Hexapoda</taxon>
        <taxon>Insecta</taxon>
        <taxon>Pterygota</taxon>
        <taxon>Neoptera</taxon>
        <taxon>Polyneoptera</taxon>
        <taxon>Dictyoptera</taxon>
        <taxon>Blattodea</taxon>
        <taxon>Blattoidea</taxon>
        <taxon>Blattidae</taxon>
        <taxon>Blattinae</taxon>
        <taxon>Periplaneta</taxon>
    </lineage>
</organism>
<gene>
    <name evidence="3" type="ORF">ANN_18169</name>
</gene>
<feature type="region of interest" description="Disordered" evidence="1">
    <location>
        <begin position="167"/>
        <end position="345"/>
    </location>
</feature>
<dbReference type="InterPro" id="IPR011011">
    <property type="entry name" value="Znf_FYVE_PHD"/>
</dbReference>
<evidence type="ECO:0000259" key="2">
    <source>
        <dbReference type="Pfam" id="PF03184"/>
    </source>
</evidence>
<evidence type="ECO:0000313" key="4">
    <source>
        <dbReference type="Proteomes" id="UP001148838"/>
    </source>
</evidence>
<feature type="compositionally biased region" description="Acidic residues" evidence="1">
    <location>
        <begin position="336"/>
        <end position="345"/>
    </location>
</feature>
<dbReference type="Pfam" id="PF03184">
    <property type="entry name" value="DDE_1"/>
    <property type="match status" value="1"/>
</dbReference>
<evidence type="ECO:0000256" key="1">
    <source>
        <dbReference type="SAM" id="MobiDB-lite"/>
    </source>
</evidence>
<feature type="compositionally biased region" description="Basic and acidic residues" evidence="1">
    <location>
        <begin position="289"/>
        <end position="304"/>
    </location>
</feature>
<dbReference type="PANTHER" id="PTHR19303:SF74">
    <property type="entry name" value="POGO TRANSPOSABLE ELEMENT WITH KRAB DOMAIN"/>
    <property type="match status" value="1"/>
</dbReference>
<feature type="domain" description="DDE-1" evidence="2">
    <location>
        <begin position="11"/>
        <end position="97"/>
    </location>
</feature>
<dbReference type="SUPFAM" id="SSF57903">
    <property type="entry name" value="FYVE/PHD zinc finger"/>
    <property type="match status" value="1"/>
</dbReference>
<proteinExistence type="predicted"/>
<dbReference type="InterPro" id="IPR036397">
    <property type="entry name" value="RNaseH_sf"/>
</dbReference>